<dbReference type="Gene3D" id="3.40.1190.20">
    <property type="match status" value="1"/>
</dbReference>
<evidence type="ECO:0000256" key="3">
    <source>
        <dbReference type="ARBA" id="ARBA00022741"/>
    </source>
</evidence>
<keyword evidence="3" id="KW-0547">Nucleotide-binding</keyword>
<evidence type="ECO:0000313" key="7">
    <source>
        <dbReference type="EMBL" id="MDT3318101.1"/>
    </source>
</evidence>
<evidence type="ECO:0000256" key="1">
    <source>
        <dbReference type="ARBA" id="ARBA00010688"/>
    </source>
</evidence>
<evidence type="ECO:0000259" key="6">
    <source>
        <dbReference type="Pfam" id="PF00294"/>
    </source>
</evidence>
<proteinExistence type="inferred from homology"/>
<comment type="caution">
    <text evidence="7">The sequence shown here is derived from an EMBL/GenBank/DDBJ whole genome shotgun (WGS) entry which is preliminary data.</text>
</comment>
<evidence type="ECO:0000256" key="4">
    <source>
        <dbReference type="ARBA" id="ARBA00022777"/>
    </source>
</evidence>
<comment type="similarity">
    <text evidence="1">Belongs to the carbohydrate kinase PfkB family.</text>
</comment>
<protein>
    <submittedName>
        <fullName evidence="7">PfkB family carbohydrate kinase</fullName>
    </submittedName>
</protein>
<gene>
    <name evidence="7" type="ORF">Q9S71_14835</name>
</gene>
<dbReference type="InterPro" id="IPR011611">
    <property type="entry name" value="PfkB_dom"/>
</dbReference>
<dbReference type="InterPro" id="IPR050306">
    <property type="entry name" value="PfkB_Carbo_kinase"/>
</dbReference>
<dbReference type="InterPro" id="IPR002173">
    <property type="entry name" value="Carboh/pur_kinase_PfkB_CS"/>
</dbReference>
<reference evidence="7 8" key="1">
    <citation type="submission" date="2023-08" db="EMBL/GenBank/DDBJ databases">
        <title>Microbacterium aquilitoris sp. nov. and Microbacterium gwkjibeachense sp. nov., isolated from beach.</title>
        <authorList>
            <person name="Lee S.D."/>
            <person name="Yang H."/>
            <person name="Kim I."/>
        </authorList>
    </citation>
    <scope>NUCLEOTIDE SEQUENCE [LARGE SCALE GENOMIC DNA]</scope>
    <source>
        <strain evidence="7 8">KSW4-11</strain>
    </source>
</reference>
<keyword evidence="5" id="KW-0067">ATP-binding</keyword>
<sequence>MTAQTTTATFLVIGESLIDVVKHAGERTEMVGGSPANVALGLARLGHTVRFHTALAHDRHGNHIAAHLQDAGVQTDEQSWCLSTTSTAAATIQPDGAADYLFEIEATMRAPQLQGERYVHVGSISAFMPPSAGLIQGFTAQLPDDVVLSFDPNIRSALIGAHHDALTRFEGIARKATIVKLSDSDAQWLYPDWDLGQVVDHLLFLDIPLVAVTSGAGGSIVASPRAIVRMDTPVVTVRDTIGAGDTFMAALIHTAQQSTDLVRGADEAGLTRAAAYCNTAAALTVQRPGADLPTRDEVDRALATRFANATDGTQHASAQR</sequence>
<dbReference type="PANTHER" id="PTHR43085">
    <property type="entry name" value="HEXOKINASE FAMILY MEMBER"/>
    <property type="match status" value="1"/>
</dbReference>
<name>A0ABU3GE65_9MICO</name>
<dbReference type="RefSeq" id="WP_311863405.1">
    <property type="nucleotide sequence ID" value="NZ_JAUZVV010000003.1"/>
</dbReference>
<dbReference type="Pfam" id="PF00294">
    <property type="entry name" value="PfkB"/>
    <property type="match status" value="1"/>
</dbReference>
<dbReference type="PANTHER" id="PTHR43085:SF1">
    <property type="entry name" value="PSEUDOURIDINE KINASE-RELATED"/>
    <property type="match status" value="1"/>
</dbReference>
<dbReference type="PROSITE" id="PS00584">
    <property type="entry name" value="PFKB_KINASES_2"/>
    <property type="match status" value="1"/>
</dbReference>
<dbReference type="GO" id="GO:0016301">
    <property type="term" value="F:kinase activity"/>
    <property type="evidence" value="ECO:0007669"/>
    <property type="project" value="UniProtKB-KW"/>
</dbReference>
<dbReference type="Proteomes" id="UP001251849">
    <property type="component" value="Unassembled WGS sequence"/>
</dbReference>
<feature type="domain" description="Carbohydrate kinase PfkB" evidence="6">
    <location>
        <begin position="19"/>
        <end position="293"/>
    </location>
</feature>
<evidence type="ECO:0000256" key="2">
    <source>
        <dbReference type="ARBA" id="ARBA00022679"/>
    </source>
</evidence>
<keyword evidence="2" id="KW-0808">Transferase</keyword>
<keyword evidence="4 7" id="KW-0418">Kinase</keyword>
<dbReference type="InterPro" id="IPR029056">
    <property type="entry name" value="Ribokinase-like"/>
</dbReference>
<evidence type="ECO:0000256" key="5">
    <source>
        <dbReference type="ARBA" id="ARBA00022840"/>
    </source>
</evidence>
<dbReference type="EMBL" id="JAUZVV010000003">
    <property type="protein sequence ID" value="MDT3318101.1"/>
    <property type="molecule type" value="Genomic_DNA"/>
</dbReference>
<keyword evidence="8" id="KW-1185">Reference proteome</keyword>
<dbReference type="SUPFAM" id="SSF53613">
    <property type="entry name" value="Ribokinase-like"/>
    <property type="match status" value="1"/>
</dbReference>
<evidence type="ECO:0000313" key="8">
    <source>
        <dbReference type="Proteomes" id="UP001251849"/>
    </source>
</evidence>
<organism evidence="7 8">
    <name type="scientific">Microbacterium gawkjiense</name>
    <dbReference type="NCBI Taxonomy" id="3067309"/>
    <lineage>
        <taxon>Bacteria</taxon>
        <taxon>Bacillati</taxon>
        <taxon>Actinomycetota</taxon>
        <taxon>Actinomycetes</taxon>
        <taxon>Micrococcales</taxon>
        <taxon>Microbacteriaceae</taxon>
        <taxon>Microbacterium</taxon>
    </lineage>
</organism>
<accession>A0ABU3GE65</accession>